<dbReference type="PANTHER" id="PTHR48063">
    <property type="entry name" value="LRR RECEPTOR-LIKE KINASE"/>
    <property type="match status" value="1"/>
</dbReference>
<evidence type="ECO:0000256" key="7">
    <source>
        <dbReference type="ARBA" id="ARBA00023136"/>
    </source>
</evidence>
<organism evidence="13 14">
    <name type="scientific">Castanea mollissima</name>
    <name type="common">Chinese chestnut</name>
    <dbReference type="NCBI Taxonomy" id="60419"/>
    <lineage>
        <taxon>Eukaryota</taxon>
        <taxon>Viridiplantae</taxon>
        <taxon>Streptophyta</taxon>
        <taxon>Embryophyta</taxon>
        <taxon>Tracheophyta</taxon>
        <taxon>Spermatophyta</taxon>
        <taxon>Magnoliopsida</taxon>
        <taxon>eudicotyledons</taxon>
        <taxon>Gunneridae</taxon>
        <taxon>Pentapetalae</taxon>
        <taxon>rosids</taxon>
        <taxon>fabids</taxon>
        <taxon>Fagales</taxon>
        <taxon>Fagaceae</taxon>
        <taxon>Castanea</taxon>
    </lineage>
</organism>
<feature type="domain" description="Leucine-rich repeat-containing N-terminal plant-type" evidence="12">
    <location>
        <begin position="36"/>
        <end position="72"/>
    </location>
</feature>
<evidence type="ECO:0000256" key="4">
    <source>
        <dbReference type="ARBA" id="ARBA00022729"/>
    </source>
</evidence>
<feature type="signal peptide" evidence="11">
    <location>
        <begin position="1"/>
        <end position="27"/>
    </location>
</feature>
<comment type="subcellular location">
    <subcellularLocation>
        <location evidence="1">Membrane</location>
        <topology evidence="1">Single-pass type I membrane protein</topology>
    </subcellularLocation>
</comment>
<keyword evidence="4 11" id="KW-0732">Signal</keyword>
<dbReference type="GO" id="GO:0016020">
    <property type="term" value="C:membrane"/>
    <property type="evidence" value="ECO:0007669"/>
    <property type="project" value="UniProtKB-SubCell"/>
</dbReference>
<evidence type="ECO:0000256" key="2">
    <source>
        <dbReference type="ARBA" id="ARBA00022614"/>
    </source>
</evidence>
<dbReference type="InterPro" id="IPR046956">
    <property type="entry name" value="RLP23-like"/>
</dbReference>
<proteinExistence type="predicted"/>
<dbReference type="PANTHER" id="PTHR48063:SF90">
    <property type="entry name" value="OS11G0565920 PROTEIN"/>
    <property type="match status" value="1"/>
</dbReference>
<keyword evidence="9" id="KW-0325">Glycoprotein</keyword>
<dbReference type="OrthoDB" id="1748632at2759"/>
<evidence type="ECO:0000313" key="13">
    <source>
        <dbReference type="EMBL" id="KAF3945764.1"/>
    </source>
</evidence>
<dbReference type="Pfam" id="PF08263">
    <property type="entry name" value="LRRNT_2"/>
    <property type="match status" value="1"/>
</dbReference>
<dbReference type="InterPro" id="IPR013210">
    <property type="entry name" value="LRR_N_plant-typ"/>
</dbReference>
<name>A0A8J4VCP5_9ROSI</name>
<keyword evidence="8" id="KW-0675">Receptor</keyword>
<keyword evidence="7 10" id="KW-0472">Membrane</keyword>
<protein>
    <recommendedName>
        <fullName evidence="12">Leucine-rich repeat-containing N-terminal plant-type domain-containing protein</fullName>
    </recommendedName>
</protein>
<feature type="chain" id="PRO_5035301884" description="Leucine-rich repeat-containing N-terminal plant-type domain-containing protein" evidence="11">
    <location>
        <begin position="28"/>
        <end position="161"/>
    </location>
</feature>
<comment type="caution">
    <text evidence="13">The sequence shown here is derived from an EMBL/GenBank/DDBJ whole genome shotgun (WGS) entry which is preliminary data.</text>
</comment>
<evidence type="ECO:0000256" key="9">
    <source>
        <dbReference type="ARBA" id="ARBA00023180"/>
    </source>
</evidence>
<keyword evidence="14" id="KW-1185">Reference proteome</keyword>
<accession>A0A8J4VCP5</accession>
<keyword evidence="3 10" id="KW-0812">Transmembrane</keyword>
<evidence type="ECO:0000256" key="3">
    <source>
        <dbReference type="ARBA" id="ARBA00022692"/>
    </source>
</evidence>
<keyword evidence="5" id="KW-0677">Repeat</keyword>
<gene>
    <name evidence="13" type="ORF">CMV_027893</name>
</gene>
<sequence>MMINYNRTVFVFLLLSLGIFKLGSCSANNVTVKCIKSEREALVRFKEGVGSPAKLSSWVGEECCQWKGVECDNDSGHVTKLNLSNPAGRPRHFDYYETTQRYPSDVLRTLTCRVNDALQIIVMIGGLPLHGCSGMLIHLFRGMSMHLFQGRLLVISAICRA</sequence>
<evidence type="ECO:0000256" key="10">
    <source>
        <dbReference type="SAM" id="Phobius"/>
    </source>
</evidence>
<dbReference type="AlphaFoldDB" id="A0A8J4VCP5"/>
<evidence type="ECO:0000313" key="14">
    <source>
        <dbReference type="Proteomes" id="UP000737018"/>
    </source>
</evidence>
<evidence type="ECO:0000256" key="5">
    <source>
        <dbReference type="ARBA" id="ARBA00022737"/>
    </source>
</evidence>
<evidence type="ECO:0000256" key="1">
    <source>
        <dbReference type="ARBA" id="ARBA00004479"/>
    </source>
</evidence>
<dbReference type="EMBL" id="JRKL02011178">
    <property type="protein sequence ID" value="KAF3945764.1"/>
    <property type="molecule type" value="Genomic_DNA"/>
</dbReference>
<evidence type="ECO:0000256" key="8">
    <source>
        <dbReference type="ARBA" id="ARBA00023170"/>
    </source>
</evidence>
<feature type="transmembrane region" description="Helical" evidence="10">
    <location>
        <begin position="117"/>
        <end position="140"/>
    </location>
</feature>
<keyword evidence="6 10" id="KW-1133">Transmembrane helix</keyword>
<reference evidence="13" key="1">
    <citation type="submission" date="2020-03" db="EMBL/GenBank/DDBJ databases">
        <title>Castanea mollissima Vanexum genome sequencing.</title>
        <authorList>
            <person name="Staton M."/>
        </authorList>
    </citation>
    <scope>NUCLEOTIDE SEQUENCE</scope>
    <source>
        <tissue evidence="13">Leaf</tissue>
    </source>
</reference>
<keyword evidence="2" id="KW-0433">Leucine-rich repeat</keyword>
<evidence type="ECO:0000256" key="11">
    <source>
        <dbReference type="SAM" id="SignalP"/>
    </source>
</evidence>
<dbReference type="InterPro" id="IPR032675">
    <property type="entry name" value="LRR_dom_sf"/>
</dbReference>
<dbReference type="Proteomes" id="UP000737018">
    <property type="component" value="Unassembled WGS sequence"/>
</dbReference>
<evidence type="ECO:0000256" key="6">
    <source>
        <dbReference type="ARBA" id="ARBA00022989"/>
    </source>
</evidence>
<evidence type="ECO:0000259" key="12">
    <source>
        <dbReference type="Pfam" id="PF08263"/>
    </source>
</evidence>
<dbReference type="Gene3D" id="3.80.10.10">
    <property type="entry name" value="Ribonuclease Inhibitor"/>
    <property type="match status" value="1"/>
</dbReference>